<feature type="region of interest" description="Disordered" evidence="1">
    <location>
        <begin position="79"/>
        <end position="126"/>
    </location>
</feature>
<evidence type="ECO:0000256" key="1">
    <source>
        <dbReference type="SAM" id="MobiDB-lite"/>
    </source>
</evidence>
<dbReference type="Proteomes" id="UP000220353">
    <property type="component" value="Unassembled WGS sequence"/>
</dbReference>
<feature type="region of interest" description="Disordered" evidence="1">
    <location>
        <begin position="15"/>
        <end position="36"/>
    </location>
</feature>
<gene>
    <name evidence="2" type="ORF">CO661_32630</name>
</gene>
<dbReference type="EMBL" id="NWTC01000055">
    <property type="protein sequence ID" value="PDT43863.1"/>
    <property type="molecule type" value="Genomic_DNA"/>
</dbReference>
<feature type="compositionally biased region" description="Low complexity" evidence="1">
    <location>
        <begin position="15"/>
        <end position="24"/>
    </location>
</feature>
<dbReference type="AlphaFoldDB" id="A0A2A6LMG7"/>
<evidence type="ECO:0000313" key="2">
    <source>
        <dbReference type="EMBL" id="PDT43863.1"/>
    </source>
</evidence>
<name>A0A2A6LMG7_RHIFR</name>
<sequence>MIGYVTTWHKGGSPFFEEPNVPVEPQSPDESAASSGRTPFGLRPLCVPPLLPSLILIDASSHLGCRAAVPRTCRWRSARRKPFPTAPPPTSTAPEISKGVASPRSGMPSSAKSTDSGRPRRGRLDEPITRCSAAAAIWHAASAVSSGWTCSFE</sequence>
<protein>
    <submittedName>
        <fullName evidence="2">Uncharacterized protein</fullName>
    </submittedName>
</protein>
<proteinExistence type="predicted"/>
<comment type="caution">
    <text evidence="2">The sequence shown here is derived from an EMBL/GenBank/DDBJ whole genome shotgun (WGS) entry which is preliminary data.</text>
</comment>
<accession>A0A2A6LMG7</accession>
<organism evidence="2 3">
    <name type="scientific">Rhizobium fredii</name>
    <name type="common">Sinorhizobium fredii</name>
    <dbReference type="NCBI Taxonomy" id="380"/>
    <lineage>
        <taxon>Bacteria</taxon>
        <taxon>Pseudomonadati</taxon>
        <taxon>Pseudomonadota</taxon>
        <taxon>Alphaproteobacteria</taxon>
        <taxon>Hyphomicrobiales</taxon>
        <taxon>Rhizobiaceae</taxon>
        <taxon>Sinorhizobium/Ensifer group</taxon>
        <taxon>Sinorhizobium</taxon>
    </lineage>
</organism>
<feature type="compositionally biased region" description="Basic and acidic residues" evidence="1">
    <location>
        <begin position="115"/>
        <end position="126"/>
    </location>
</feature>
<evidence type="ECO:0000313" key="3">
    <source>
        <dbReference type="Proteomes" id="UP000220353"/>
    </source>
</evidence>
<reference evidence="2 3" key="1">
    <citation type="submission" date="2017-09" db="EMBL/GenBank/DDBJ databases">
        <title>Comparative genomics of rhizobia isolated from Phaseolus vulgaris in China.</title>
        <authorList>
            <person name="Tong W."/>
        </authorList>
    </citation>
    <scope>NUCLEOTIDE SEQUENCE [LARGE SCALE GENOMIC DNA]</scope>
    <source>
        <strain evidence="2 3">PCH1</strain>
    </source>
</reference>